<organism evidence="1 2">
    <name type="scientific">Candidatus Falkowbacteria bacterium CG10_big_fil_rev_8_21_14_0_10_39_9</name>
    <dbReference type="NCBI Taxonomy" id="1974566"/>
    <lineage>
        <taxon>Bacteria</taxon>
        <taxon>Candidatus Falkowiibacteriota</taxon>
    </lineage>
</organism>
<reference evidence="2" key="1">
    <citation type="submission" date="2017-09" db="EMBL/GenBank/DDBJ databases">
        <title>Depth-based differentiation of microbial function through sediment-hosted aquifers and enrichment of novel symbionts in the deep terrestrial subsurface.</title>
        <authorList>
            <person name="Probst A.J."/>
            <person name="Ladd B."/>
            <person name="Jarett J.K."/>
            <person name="Geller-Mcgrath D.E."/>
            <person name="Sieber C.M.K."/>
            <person name="Emerson J.B."/>
            <person name="Anantharaman K."/>
            <person name="Thomas B.C."/>
            <person name="Malmstrom R."/>
            <person name="Stieglmeier M."/>
            <person name="Klingl A."/>
            <person name="Woyke T."/>
            <person name="Ryan C.M."/>
            <person name="Banfield J.F."/>
        </authorList>
    </citation>
    <scope>NUCLEOTIDE SEQUENCE [LARGE SCALE GENOMIC DNA]</scope>
</reference>
<sequence>MSDSTQEWSCKRIHISCRNNQKEIEELIGLAADNGFQIPKDIRDIVNDKYNVLILENYLEKTMGFKKIFTVLDHIKNSHMAIFYSPQKAREWIERNP</sequence>
<evidence type="ECO:0000313" key="2">
    <source>
        <dbReference type="Proteomes" id="UP000228900"/>
    </source>
</evidence>
<dbReference type="EMBL" id="PFAQ01000017">
    <property type="protein sequence ID" value="PIT95144.1"/>
    <property type="molecule type" value="Genomic_DNA"/>
</dbReference>
<comment type="caution">
    <text evidence="1">The sequence shown here is derived from an EMBL/GenBank/DDBJ whole genome shotgun (WGS) entry which is preliminary data.</text>
</comment>
<protein>
    <submittedName>
        <fullName evidence="1">Uncharacterized protein</fullName>
    </submittedName>
</protein>
<accession>A0A2M6WQX7</accession>
<evidence type="ECO:0000313" key="1">
    <source>
        <dbReference type="EMBL" id="PIT95144.1"/>
    </source>
</evidence>
<gene>
    <name evidence="1" type="ORF">COT98_00950</name>
</gene>
<name>A0A2M6WQX7_9BACT</name>
<dbReference type="AlphaFoldDB" id="A0A2M6WQX7"/>
<proteinExistence type="predicted"/>
<dbReference type="Proteomes" id="UP000228900">
    <property type="component" value="Unassembled WGS sequence"/>
</dbReference>